<dbReference type="GO" id="GO:0042644">
    <property type="term" value="C:chloroplast nucleoid"/>
    <property type="evidence" value="ECO:0007669"/>
    <property type="project" value="TreeGrafter"/>
</dbReference>
<dbReference type="AlphaFoldDB" id="A0A8J5LRT3"/>
<gene>
    <name evidence="9" type="ORF">ZIOFF_001077</name>
</gene>
<dbReference type="InterPro" id="IPR000445">
    <property type="entry name" value="HhH_motif"/>
</dbReference>
<dbReference type="GO" id="GO:0003677">
    <property type="term" value="F:DNA binding"/>
    <property type="evidence" value="ECO:0007669"/>
    <property type="project" value="InterPro"/>
</dbReference>
<feature type="compositionally biased region" description="Low complexity" evidence="7">
    <location>
        <begin position="36"/>
        <end position="52"/>
    </location>
</feature>
<dbReference type="GO" id="GO:0016829">
    <property type="term" value="F:lyase activity"/>
    <property type="evidence" value="ECO:0007669"/>
    <property type="project" value="UniProtKB-KW"/>
</dbReference>
<dbReference type="InterPro" id="IPR023170">
    <property type="entry name" value="HhH_base_excis_C"/>
</dbReference>
<feature type="region of interest" description="Disordered" evidence="7">
    <location>
        <begin position="28"/>
        <end position="59"/>
    </location>
</feature>
<keyword evidence="2" id="KW-0227">DNA damage</keyword>
<name>A0A8J5LRT3_ZINOF</name>
<accession>A0A8J5LRT3</accession>
<dbReference type="SMART" id="SM00478">
    <property type="entry name" value="ENDO3c"/>
    <property type="match status" value="1"/>
</dbReference>
<evidence type="ECO:0000256" key="3">
    <source>
        <dbReference type="ARBA" id="ARBA00022801"/>
    </source>
</evidence>
<evidence type="ECO:0000259" key="8">
    <source>
        <dbReference type="SMART" id="SM00478"/>
    </source>
</evidence>
<dbReference type="PANTHER" id="PTHR43286:SF1">
    <property type="entry name" value="ENDONUCLEASE III-LIKE PROTEIN 1"/>
    <property type="match status" value="1"/>
</dbReference>
<dbReference type="GO" id="GO:0000703">
    <property type="term" value="F:oxidized pyrimidine nucleobase lesion DNA N-glycosylase activity"/>
    <property type="evidence" value="ECO:0007669"/>
    <property type="project" value="TreeGrafter"/>
</dbReference>
<dbReference type="PROSITE" id="PS01155">
    <property type="entry name" value="ENDONUCLEASE_III_2"/>
    <property type="match status" value="1"/>
</dbReference>
<dbReference type="GO" id="GO:0003906">
    <property type="term" value="F:DNA-(apurinic or apyrimidinic site) endonuclease activity"/>
    <property type="evidence" value="ECO:0007669"/>
    <property type="project" value="TreeGrafter"/>
</dbReference>
<dbReference type="EMBL" id="JACMSC010000001">
    <property type="protein sequence ID" value="KAG6536039.1"/>
    <property type="molecule type" value="Genomic_DNA"/>
</dbReference>
<evidence type="ECO:0000256" key="4">
    <source>
        <dbReference type="ARBA" id="ARBA00023204"/>
    </source>
</evidence>
<keyword evidence="5" id="KW-0456">Lyase</keyword>
<evidence type="ECO:0000256" key="7">
    <source>
        <dbReference type="SAM" id="MobiDB-lite"/>
    </source>
</evidence>
<protein>
    <recommendedName>
        <fullName evidence="8">HhH-GPD domain-containing protein</fullName>
    </recommendedName>
</protein>
<keyword evidence="3" id="KW-0378">Hydrolase</keyword>
<dbReference type="Gene3D" id="1.10.340.30">
    <property type="entry name" value="Hypothetical protein, domain 2"/>
    <property type="match status" value="1"/>
</dbReference>
<dbReference type="GO" id="GO:0005634">
    <property type="term" value="C:nucleus"/>
    <property type="evidence" value="ECO:0007669"/>
    <property type="project" value="TreeGrafter"/>
</dbReference>
<evidence type="ECO:0000256" key="2">
    <source>
        <dbReference type="ARBA" id="ARBA00022763"/>
    </source>
</evidence>
<dbReference type="InterPro" id="IPR011257">
    <property type="entry name" value="DNA_glycosylase"/>
</dbReference>
<keyword evidence="10" id="KW-1185">Reference proteome</keyword>
<dbReference type="Pfam" id="PF00730">
    <property type="entry name" value="HhH-GPD"/>
    <property type="match status" value="1"/>
</dbReference>
<evidence type="ECO:0000313" key="10">
    <source>
        <dbReference type="Proteomes" id="UP000734854"/>
    </source>
</evidence>
<dbReference type="CDD" id="cd00056">
    <property type="entry name" value="ENDO3c"/>
    <property type="match status" value="1"/>
</dbReference>
<comment type="caution">
    <text evidence="9">The sequence shown here is derived from an EMBL/GenBank/DDBJ whole genome shotgun (WGS) entry which is preliminary data.</text>
</comment>
<dbReference type="InterPro" id="IPR004036">
    <property type="entry name" value="Endonuclease-III-like_CS2"/>
</dbReference>
<dbReference type="GO" id="GO:0006285">
    <property type="term" value="P:base-excision repair, AP site formation"/>
    <property type="evidence" value="ECO:0007669"/>
    <property type="project" value="TreeGrafter"/>
</dbReference>
<keyword evidence="4" id="KW-0234">DNA repair</keyword>
<dbReference type="PANTHER" id="PTHR43286">
    <property type="entry name" value="ENDONUCLEASE III-LIKE PROTEIN 1"/>
    <property type="match status" value="1"/>
</dbReference>
<evidence type="ECO:0000313" key="9">
    <source>
        <dbReference type="EMBL" id="KAG6536039.1"/>
    </source>
</evidence>
<evidence type="ECO:0000256" key="6">
    <source>
        <dbReference type="ARBA" id="ARBA00023295"/>
    </source>
</evidence>
<dbReference type="SUPFAM" id="SSF48150">
    <property type="entry name" value="DNA-glycosylase"/>
    <property type="match status" value="1"/>
</dbReference>
<dbReference type="InterPro" id="IPR003265">
    <property type="entry name" value="HhH-GPD_domain"/>
</dbReference>
<dbReference type="Gene3D" id="1.10.1670.10">
    <property type="entry name" value="Helix-hairpin-Helix base-excision DNA repair enzymes (C-terminal)"/>
    <property type="match status" value="1"/>
</dbReference>
<evidence type="ECO:0000256" key="1">
    <source>
        <dbReference type="ARBA" id="ARBA00008343"/>
    </source>
</evidence>
<evidence type="ECO:0000256" key="5">
    <source>
        <dbReference type="ARBA" id="ARBA00023239"/>
    </source>
</evidence>
<dbReference type="GO" id="GO:0006289">
    <property type="term" value="P:nucleotide-excision repair"/>
    <property type="evidence" value="ECO:0007669"/>
    <property type="project" value="TreeGrafter"/>
</dbReference>
<dbReference type="Proteomes" id="UP000734854">
    <property type="component" value="Unassembled WGS sequence"/>
</dbReference>
<keyword evidence="6" id="KW-0326">Glycosidase</keyword>
<comment type="similarity">
    <text evidence="1">Belongs to the Nth/MutY family.</text>
</comment>
<organism evidence="9 10">
    <name type="scientific">Zingiber officinale</name>
    <name type="common">Ginger</name>
    <name type="synonym">Amomum zingiber</name>
    <dbReference type="NCBI Taxonomy" id="94328"/>
    <lineage>
        <taxon>Eukaryota</taxon>
        <taxon>Viridiplantae</taxon>
        <taxon>Streptophyta</taxon>
        <taxon>Embryophyta</taxon>
        <taxon>Tracheophyta</taxon>
        <taxon>Spermatophyta</taxon>
        <taxon>Magnoliopsida</taxon>
        <taxon>Liliopsida</taxon>
        <taxon>Zingiberales</taxon>
        <taxon>Zingiberaceae</taxon>
        <taxon>Zingiber</taxon>
    </lineage>
</organism>
<dbReference type="Pfam" id="PF00633">
    <property type="entry name" value="HHH"/>
    <property type="match status" value="1"/>
</dbReference>
<proteinExistence type="inferred from homology"/>
<sequence length="354" mass="39355">MPLPLARVSFPPFSTHLKTLRMSITRRSSRSCSFDGESNNSEPNPGSESSADVSRESSRVYVRRKKTKMVVNVDGVKIMEDIAGREVSGMIDIEDFAYDKFNQSATSSDVKQISLLSAKKREKVHLSIKQKANVPANWEEIFDGIMKMRSAGDAPVDTMGCEKAGISLPPKERRFAVLVSSLLSSQTKDAVTNGAIKRLSDNGLLNPGALVKTDEATISSLIYPVVVLDLDYKSHFKDNTVLFMVGFYSRKAHYLKKVSEICLEKHEGDIPCSLNELLALPGIGPKMAHLIMNVGWNDVQGICVDTHVHRICNRLGWVSRIGTIEKTLTPEETRVSLEKWLPKDLWDPINPLLV</sequence>
<feature type="domain" description="HhH-GPD" evidence="8">
    <location>
        <begin position="183"/>
        <end position="353"/>
    </location>
</feature>
<reference evidence="9 10" key="1">
    <citation type="submission" date="2020-08" db="EMBL/GenBank/DDBJ databases">
        <title>Plant Genome Project.</title>
        <authorList>
            <person name="Zhang R.-G."/>
        </authorList>
    </citation>
    <scope>NUCLEOTIDE SEQUENCE [LARGE SCALE GENOMIC DNA]</scope>
    <source>
        <tissue evidence="9">Rhizome</tissue>
    </source>
</reference>